<evidence type="ECO:0000256" key="1">
    <source>
        <dbReference type="SAM" id="MobiDB-lite"/>
    </source>
</evidence>
<feature type="region of interest" description="Disordered" evidence="1">
    <location>
        <begin position="720"/>
        <end position="809"/>
    </location>
</feature>
<feature type="compositionally biased region" description="Basic and acidic residues" evidence="1">
    <location>
        <begin position="527"/>
        <end position="541"/>
    </location>
</feature>
<feature type="compositionally biased region" description="Low complexity" evidence="1">
    <location>
        <begin position="361"/>
        <end position="376"/>
    </location>
</feature>
<name>A0A7C8IKM8_9PEZI</name>
<feature type="compositionally biased region" description="Polar residues" evidence="1">
    <location>
        <begin position="348"/>
        <end position="359"/>
    </location>
</feature>
<feature type="compositionally biased region" description="Polar residues" evidence="1">
    <location>
        <begin position="567"/>
        <end position="580"/>
    </location>
</feature>
<organism evidence="2 3">
    <name type="scientific">Xylaria multiplex</name>
    <dbReference type="NCBI Taxonomy" id="323545"/>
    <lineage>
        <taxon>Eukaryota</taxon>
        <taxon>Fungi</taxon>
        <taxon>Dikarya</taxon>
        <taxon>Ascomycota</taxon>
        <taxon>Pezizomycotina</taxon>
        <taxon>Sordariomycetes</taxon>
        <taxon>Xylariomycetidae</taxon>
        <taxon>Xylariales</taxon>
        <taxon>Xylariaceae</taxon>
        <taxon>Xylaria</taxon>
    </lineage>
</organism>
<evidence type="ECO:0000313" key="2">
    <source>
        <dbReference type="EMBL" id="KAF2965880.1"/>
    </source>
</evidence>
<reference evidence="2 3" key="1">
    <citation type="submission" date="2019-12" db="EMBL/GenBank/DDBJ databases">
        <title>Draft genome sequence of the ascomycete Xylaria multiplex DSM 110363.</title>
        <authorList>
            <person name="Buettner E."/>
            <person name="Kellner H."/>
        </authorList>
    </citation>
    <scope>NUCLEOTIDE SEQUENCE [LARGE SCALE GENOMIC DNA]</scope>
    <source>
        <strain evidence="2 3">DSM 110363</strain>
    </source>
</reference>
<comment type="caution">
    <text evidence="2">The sequence shown here is derived from an EMBL/GenBank/DDBJ whole genome shotgun (WGS) entry which is preliminary data.</text>
</comment>
<feature type="compositionally biased region" description="Polar residues" evidence="1">
    <location>
        <begin position="415"/>
        <end position="425"/>
    </location>
</feature>
<feature type="compositionally biased region" description="Polar residues" evidence="1">
    <location>
        <begin position="517"/>
        <end position="526"/>
    </location>
</feature>
<dbReference type="OrthoDB" id="5151921at2759"/>
<dbReference type="InParanoid" id="A0A7C8IKM8"/>
<feature type="compositionally biased region" description="Polar residues" evidence="1">
    <location>
        <begin position="588"/>
        <end position="623"/>
    </location>
</feature>
<feature type="compositionally biased region" description="Polar residues" evidence="1">
    <location>
        <begin position="247"/>
        <end position="260"/>
    </location>
</feature>
<feature type="compositionally biased region" description="Acidic residues" evidence="1">
    <location>
        <begin position="36"/>
        <end position="54"/>
    </location>
</feature>
<feature type="compositionally biased region" description="Polar residues" evidence="1">
    <location>
        <begin position="459"/>
        <end position="473"/>
    </location>
</feature>
<protein>
    <submittedName>
        <fullName evidence="2">Uncharacterized protein</fullName>
    </submittedName>
</protein>
<feature type="compositionally biased region" description="Polar residues" evidence="1">
    <location>
        <begin position="985"/>
        <end position="1000"/>
    </location>
</feature>
<feature type="compositionally biased region" description="Basic and acidic residues" evidence="1">
    <location>
        <begin position="171"/>
        <end position="185"/>
    </location>
</feature>
<dbReference type="Proteomes" id="UP000481858">
    <property type="component" value="Unassembled WGS sequence"/>
</dbReference>
<evidence type="ECO:0000313" key="3">
    <source>
        <dbReference type="Proteomes" id="UP000481858"/>
    </source>
</evidence>
<keyword evidence="3" id="KW-1185">Reference proteome</keyword>
<accession>A0A7C8IKM8</accession>
<feature type="compositionally biased region" description="Basic and acidic residues" evidence="1">
    <location>
        <begin position="223"/>
        <end position="238"/>
    </location>
</feature>
<feature type="region of interest" description="Disordered" evidence="1">
    <location>
        <begin position="985"/>
        <end position="1012"/>
    </location>
</feature>
<feature type="compositionally biased region" description="Basic and acidic residues" evidence="1">
    <location>
        <begin position="644"/>
        <end position="657"/>
    </location>
</feature>
<feature type="compositionally biased region" description="Polar residues" evidence="1">
    <location>
        <begin position="69"/>
        <end position="94"/>
    </location>
</feature>
<dbReference type="AlphaFoldDB" id="A0A7C8IKM8"/>
<feature type="compositionally biased region" description="Polar residues" evidence="1">
    <location>
        <begin position="1"/>
        <end position="16"/>
    </location>
</feature>
<sequence>MDRGANNSSYKANVNRTKTRKWVEAKVQSYDGGGWGDDDYDDYDDSNDQYDEPEPPPPKNLKPAGPRQPGQTGYQLPSSRTFSQPTTTSFSGTDSRIPGPSILRSPSEPPSLHVQTQATAPVTASLPYATESAFPSAAPPYTNLPSGSYSAGPASTQTRFPPRKSSMGQQDRPDLDTKSVPKSDSRPGSGSGNRPWADQRSASPSRGGPVSAAKTVPFVRPADIYKRVGEEKEKERLSMESGRPSLDSISSRPEGTSSPVQFRPPIEQRRRTSLESHDGSESARTRKSNLAPVAERKSEYGMDGLFTKARADQPPALHDPAMSSPELSFPQGEPNDELKADLMKNRRFSNSPQLPTLTRMSGFGDDFFSSSGNNSSWASPNLPASPEEPRSRPNEPTTMTAPVNDTRKQPLYSLGNVSAGPNLTPSADGKPGVTKEGNIETTQSQPGTARPQLPGGWISETTTVLGPSEQPTPSEKREEVAGLARLTHGQNTGASPLAKSDANPADILTTAEGPENALNSNLADQSSAKEFDSAAEQHDDAIAPAALATGAHYTTPQYLPPLEMENSLAQSSSRPTSTVAPSAGGKSPQMQASPIAQPTTTIASSEFSPTAPLNPNRAQTGQQDFALPSTHERQSTISTFETTSPEKESDKLREEIIKSLSPAPISPSSNGSPRGDLDTEPTPGDLTRESTYLAGVYDDYLSLAEEKSLQELKTSALMAPGESVGAENRSTPEPQDGLVSQPAPLSSVKSPVPENTTKLRRFSWQQDTEEVTPGPAESKLAASMLSQESLAHSQGGMNAGSNTDTSVVSPATDSLQAENGAASTISHQVSQVSSLTPDALAAIEAPSPISFVAARPNFTSDAPSTARLSLADEKEKVLIGDAQSTTSSASEQHPALTAPEPVTQDLLPVVVMPDVSPSQPSAAPTPFREILNLTTHEERVQKFEETREQFYVMDSGLSNWLTYLQDQPEHSDVVTIGNTKPFLSKPSTQSATIGASSASQLPHKGGSAVSHHPRRMSIGGVQQLMAGQSGGFGASGNQVGTKSKELLHAAGAFGNKGMKSGMKLFNKGKNKLRERAAGDKTFF</sequence>
<feature type="region of interest" description="Disordered" evidence="1">
    <location>
        <begin position="132"/>
        <end position="690"/>
    </location>
</feature>
<feature type="compositionally biased region" description="Basic and acidic residues" evidence="1">
    <location>
        <begin position="266"/>
        <end position="284"/>
    </location>
</feature>
<feature type="compositionally biased region" description="Polar residues" evidence="1">
    <location>
        <begin position="143"/>
        <end position="159"/>
    </location>
</feature>
<gene>
    <name evidence="2" type="ORF">GQX73_g7704</name>
</gene>
<feature type="compositionally biased region" description="Polar residues" evidence="1">
    <location>
        <begin position="784"/>
        <end position="809"/>
    </location>
</feature>
<feature type="region of interest" description="Disordered" evidence="1">
    <location>
        <begin position="1"/>
        <end position="119"/>
    </location>
</feature>
<dbReference type="EMBL" id="WUBL01000103">
    <property type="protein sequence ID" value="KAF2965880.1"/>
    <property type="molecule type" value="Genomic_DNA"/>
</dbReference>
<feature type="compositionally biased region" description="Polar residues" evidence="1">
    <location>
        <begin position="743"/>
        <end position="756"/>
    </location>
</feature>
<proteinExistence type="predicted"/>